<sequence>MNTCIRAEGLVKRYGANTALDGVSLGIPRGSIQGVLGPNGAGKTTTVRILATLLRPDEGTVLVDGHDALRDPVSVRGIIGLTGQYASVDEELTGMENLELVGRLLDLSGRQARVRARELVERFELGDAGDRPVKTYSGGMRRRIDLAASLVGRPRVLYLDEPTTGLDPHSRNRLWSIVHGLSDEGTTILLTTQYLEEADQLADRVTVIDQGRVVAEGAPKELKQRVGSQTLHVRPVDPADVRRTEEILTELLGGVRPGVDSERGLLSAPVQDPVLLSALVRRLHDAAISTDELGLGLPSLDDVFLTLTGQKAGKTEPTAAEKGSST</sequence>
<dbReference type="SUPFAM" id="SSF52540">
    <property type="entry name" value="P-loop containing nucleoside triphosphate hydrolases"/>
    <property type="match status" value="1"/>
</dbReference>
<reference evidence="11 12" key="1">
    <citation type="submission" date="2020-10" db="EMBL/GenBank/DDBJ databases">
        <title>Sequencing the genomes of 1000 actinobacteria strains.</title>
        <authorList>
            <person name="Klenk H.-P."/>
        </authorList>
    </citation>
    <scope>NUCLEOTIDE SEQUENCE [LARGE SCALE GENOMIC DNA]</scope>
    <source>
        <strain evidence="11 12">DSM 45157</strain>
    </source>
</reference>
<proteinExistence type="inferred from homology"/>
<name>A0ABR9HAU6_9ACTN</name>
<evidence type="ECO:0000256" key="6">
    <source>
        <dbReference type="ARBA" id="ARBA00022967"/>
    </source>
</evidence>
<dbReference type="Proteomes" id="UP000598217">
    <property type="component" value="Unassembled WGS sequence"/>
</dbReference>
<dbReference type="EMBL" id="JADBDY010000001">
    <property type="protein sequence ID" value="MBE1456156.1"/>
    <property type="molecule type" value="Genomic_DNA"/>
</dbReference>
<dbReference type="PANTHER" id="PTHR42711">
    <property type="entry name" value="ABC TRANSPORTER ATP-BINDING PROTEIN"/>
    <property type="match status" value="1"/>
</dbReference>
<evidence type="ECO:0000256" key="5">
    <source>
        <dbReference type="ARBA" id="ARBA00022840"/>
    </source>
</evidence>
<keyword evidence="8" id="KW-0046">Antibiotic resistance</keyword>
<dbReference type="PANTHER" id="PTHR42711:SF19">
    <property type="entry name" value="DOXORUBICIN RESISTANCE ATP-BINDING PROTEIN DRRA"/>
    <property type="match status" value="1"/>
</dbReference>
<evidence type="ECO:0000256" key="1">
    <source>
        <dbReference type="ARBA" id="ARBA00004413"/>
    </source>
</evidence>
<gene>
    <name evidence="11" type="ORF">H4W79_000370</name>
</gene>
<dbReference type="Gene3D" id="3.40.50.300">
    <property type="entry name" value="P-loop containing nucleotide triphosphate hydrolases"/>
    <property type="match status" value="1"/>
</dbReference>
<comment type="similarity">
    <text evidence="9">Belongs to the ABC transporter superfamily. Drug exporter-1 (DrugE1) (TC 3.A.1.105) family.</text>
</comment>
<dbReference type="PROSITE" id="PS00211">
    <property type="entry name" value="ABC_TRANSPORTER_1"/>
    <property type="match status" value="1"/>
</dbReference>
<evidence type="ECO:0000256" key="7">
    <source>
        <dbReference type="ARBA" id="ARBA00023136"/>
    </source>
</evidence>
<keyword evidence="6" id="KW-1278">Translocase</keyword>
<keyword evidence="5 11" id="KW-0067">ATP-binding</keyword>
<evidence type="ECO:0000256" key="9">
    <source>
        <dbReference type="ARBA" id="ARBA00049985"/>
    </source>
</evidence>
<comment type="subcellular location">
    <subcellularLocation>
        <location evidence="1">Cell membrane</location>
        <topology evidence="1">Peripheral membrane protein</topology>
        <orientation evidence="1">Cytoplasmic side</orientation>
    </subcellularLocation>
</comment>
<accession>A0ABR9HAU6</accession>
<keyword evidence="7" id="KW-0472">Membrane</keyword>
<keyword evidence="3" id="KW-1003">Cell membrane</keyword>
<evidence type="ECO:0000256" key="2">
    <source>
        <dbReference type="ARBA" id="ARBA00022448"/>
    </source>
</evidence>
<dbReference type="InterPro" id="IPR050763">
    <property type="entry name" value="ABC_transporter_ATP-binding"/>
</dbReference>
<evidence type="ECO:0000256" key="8">
    <source>
        <dbReference type="ARBA" id="ARBA00023251"/>
    </source>
</evidence>
<evidence type="ECO:0000259" key="10">
    <source>
        <dbReference type="PROSITE" id="PS50893"/>
    </source>
</evidence>
<dbReference type="InterPro" id="IPR017871">
    <property type="entry name" value="ABC_transporter-like_CS"/>
</dbReference>
<dbReference type="InterPro" id="IPR003593">
    <property type="entry name" value="AAA+_ATPase"/>
</dbReference>
<evidence type="ECO:0000313" key="11">
    <source>
        <dbReference type="EMBL" id="MBE1456156.1"/>
    </source>
</evidence>
<comment type="caution">
    <text evidence="11">The sequence shown here is derived from an EMBL/GenBank/DDBJ whole genome shotgun (WGS) entry which is preliminary data.</text>
</comment>
<evidence type="ECO:0000256" key="3">
    <source>
        <dbReference type="ARBA" id="ARBA00022475"/>
    </source>
</evidence>
<dbReference type="InterPro" id="IPR027417">
    <property type="entry name" value="P-loop_NTPase"/>
</dbReference>
<feature type="domain" description="ABC transporter" evidence="10">
    <location>
        <begin position="5"/>
        <end position="235"/>
    </location>
</feature>
<dbReference type="SMART" id="SM00382">
    <property type="entry name" value="AAA"/>
    <property type="match status" value="1"/>
</dbReference>
<evidence type="ECO:0000256" key="4">
    <source>
        <dbReference type="ARBA" id="ARBA00022741"/>
    </source>
</evidence>
<dbReference type="InterPro" id="IPR005894">
    <property type="entry name" value="DrrA"/>
</dbReference>
<dbReference type="PROSITE" id="PS50893">
    <property type="entry name" value="ABC_TRANSPORTER_2"/>
    <property type="match status" value="1"/>
</dbReference>
<dbReference type="RefSeq" id="WP_191276175.1">
    <property type="nucleotide sequence ID" value="NZ_BMXJ01000012.1"/>
</dbReference>
<keyword evidence="4" id="KW-0547">Nucleotide-binding</keyword>
<protein>
    <submittedName>
        <fullName evidence="11">Oleandomycin transport system ATP-binding protein</fullName>
    </submittedName>
</protein>
<dbReference type="GO" id="GO:0005524">
    <property type="term" value="F:ATP binding"/>
    <property type="evidence" value="ECO:0007669"/>
    <property type="project" value="UniProtKB-KW"/>
</dbReference>
<keyword evidence="2" id="KW-0813">Transport</keyword>
<dbReference type="InterPro" id="IPR003439">
    <property type="entry name" value="ABC_transporter-like_ATP-bd"/>
</dbReference>
<evidence type="ECO:0000313" key="12">
    <source>
        <dbReference type="Proteomes" id="UP000598217"/>
    </source>
</evidence>
<organism evidence="11 12">
    <name type="scientific">Nocardiopsis terrae</name>
    <dbReference type="NCBI Taxonomy" id="372655"/>
    <lineage>
        <taxon>Bacteria</taxon>
        <taxon>Bacillati</taxon>
        <taxon>Actinomycetota</taxon>
        <taxon>Actinomycetes</taxon>
        <taxon>Streptosporangiales</taxon>
        <taxon>Nocardiopsidaceae</taxon>
        <taxon>Nocardiopsis</taxon>
    </lineage>
</organism>
<dbReference type="Pfam" id="PF00005">
    <property type="entry name" value="ABC_tran"/>
    <property type="match status" value="1"/>
</dbReference>
<dbReference type="NCBIfam" id="TIGR01188">
    <property type="entry name" value="drrA"/>
    <property type="match status" value="1"/>
</dbReference>
<keyword evidence="12" id="KW-1185">Reference proteome</keyword>